<evidence type="ECO:0000313" key="2">
    <source>
        <dbReference type="EMBL" id="KZC07999.1"/>
    </source>
</evidence>
<accession>A0A154P7V0</accession>
<organism evidence="2 3">
    <name type="scientific">Dufourea novaeangliae</name>
    <name type="common">Sweat bee</name>
    <dbReference type="NCBI Taxonomy" id="178035"/>
    <lineage>
        <taxon>Eukaryota</taxon>
        <taxon>Metazoa</taxon>
        <taxon>Ecdysozoa</taxon>
        <taxon>Arthropoda</taxon>
        <taxon>Hexapoda</taxon>
        <taxon>Insecta</taxon>
        <taxon>Pterygota</taxon>
        <taxon>Neoptera</taxon>
        <taxon>Endopterygota</taxon>
        <taxon>Hymenoptera</taxon>
        <taxon>Apocrita</taxon>
        <taxon>Aculeata</taxon>
        <taxon>Apoidea</taxon>
        <taxon>Anthophila</taxon>
        <taxon>Halictidae</taxon>
        <taxon>Rophitinae</taxon>
        <taxon>Dufourea</taxon>
    </lineage>
</organism>
<dbReference type="EMBL" id="KQ434839">
    <property type="protein sequence ID" value="KZC07999.1"/>
    <property type="molecule type" value="Genomic_DNA"/>
</dbReference>
<dbReference type="PANTHER" id="PTHR21393:SF0">
    <property type="entry name" value="SMALL RIBOSOMAL SUBUNIT PROTEIN MS27"/>
    <property type="match status" value="1"/>
</dbReference>
<dbReference type="InterPro" id="IPR019266">
    <property type="entry name" value="Ribosomal_mS27"/>
</dbReference>
<keyword evidence="2" id="KW-0689">Ribosomal protein</keyword>
<protein>
    <submittedName>
        <fullName evidence="2">28S ribosomal protein S27, mitochondrial</fullName>
    </submittedName>
</protein>
<dbReference type="OrthoDB" id="19830at2759"/>
<dbReference type="AlphaFoldDB" id="A0A154P7V0"/>
<dbReference type="STRING" id="178035.A0A154P7V0"/>
<name>A0A154P7V0_DUFNO</name>
<evidence type="ECO:0000256" key="1">
    <source>
        <dbReference type="ARBA" id="ARBA00004173"/>
    </source>
</evidence>
<comment type="subcellular location">
    <subcellularLocation>
        <location evidence="1">Mitochondrion</location>
    </subcellularLocation>
</comment>
<gene>
    <name evidence="2" type="ORF">WN55_09062</name>
</gene>
<evidence type="ECO:0000313" key="3">
    <source>
        <dbReference type="Proteomes" id="UP000076502"/>
    </source>
</evidence>
<keyword evidence="3" id="KW-1185">Reference proteome</keyword>
<sequence length="452" mass="53055">MLKTLRCGRRSYRVLQDTVVPRRLFLSEAYRCDEAWQARLQAPLLQKIHPENFFLELEQKQNVQGKVSAVDVDMFANAIIEKYQVKELLSLLHNLRCSSETSNTLESTHHAVIKYLLNNDCTEELVYVLHDRLNYGIFPDHHCYNVLMDKYIKAKDYANAAKIAVLPMLQEDFDNPITNTLCLYSCYKHLDKPNDWPEPPAPVDDSKEEIKIRVKYLRNPFFDDHFDITNPRDLVGKTLAFYGKHMNNTLGRTCQLRGLMLYRKYDDIRNLMDQWLNNVKHNVLYEEVLDLIKKDTENFPETENSSQIENIMSNLSNFKSENFSTGNVTEVLENEVKSAIDKQADTDIAEQLKKYIEWEKLREKVLESQIQKIKVQARLENIQKIKKEIQQKEMILTFFDKEEEIELKILQLQAEEKAEMDRVLGMYNAETKLKKLEEEEEYVPPTIGKASN</sequence>
<dbReference type="InterPro" id="IPR034913">
    <property type="entry name" value="mS27/PTCD2"/>
</dbReference>
<proteinExistence type="predicted"/>
<dbReference type="GO" id="GO:0005739">
    <property type="term" value="C:mitochondrion"/>
    <property type="evidence" value="ECO:0007669"/>
    <property type="project" value="UniProtKB-SubCell"/>
</dbReference>
<dbReference type="Proteomes" id="UP000076502">
    <property type="component" value="Unassembled WGS sequence"/>
</dbReference>
<keyword evidence="2" id="KW-0687">Ribonucleoprotein</keyword>
<dbReference type="GO" id="GO:0005840">
    <property type="term" value="C:ribosome"/>
    <property type="evidence" value="ECO:0007669"/>
    <property type="project" value="UniProtKB-KW"/>
</dbReference>
<reference evidence="2 3" key="1">
    <citation type="submission" date="2015-07" db="EMBL/GenBank/DDBJ databases">
        <title>The genome of Dufourea novaeangliae.</title>
        <authorList>
            <person name="Pan H."/>
            <person name="Kapheim K."/>
        </authorList>
    </citation>
    <scope>NUCLEOTIDE SEQUENCE [LARGE SCALE GENOMIC DNA]</scope>
    <source>
        <strain evidence="2">0120121106</strain>
        <tissue evidence="2">Whole body</tissue>
    </source>
</reference>
<dbReference type="Pfam" id="PF10037">
    <property type="entry name" value="MRP-S27"/>
    <property type="match status" value="1"/>
</dbReference>
<dbReference type="PANTHER" id="PTHR21393">
    <property type="entry name" value="MITOCHONDRIAL 28S RIBOSOMAL PROTEIN S27"/>
    <property type="match status" value="1"/>
</dbReference>
<dbReference type="OMA" id="KFLRNPY"/>